<keyword evidence="1" id="KW-0863">Zinc-finger</keyword>
<dbReference type="GO" id="GO:0003676">
    <property type="term" value="F:nucleic acid binding"/>
    <property type="evidence" value="ECO:0007669"/>
    <property type="project" value="InterPro"/>
</dbReference>
<dbReference type="EMBL" id="SMMG02000001">
    <property type="protein sequence ID" value="KAA3487543.1"/>
    <property type="molecule type" value="Genomic_DNA"/>
</dbReference>
<dbReference type="PROSITE" id="PS50158">
    <property type="entry name" value="ZF_CCHC"/>
    <property type="match status" value="1"/>
</dbReference>
<name>A0A5B6X1E2_9ROSI</name>
<evidence type="ECO:0000259" key="3">
    <source>
        <dbReference type="PROSITE" id="PS50158"/>
    </source>
</evidence>
<proteinExistence type="predicted"/>
<dbReference type="Proteomes" id="UP000325315">
    <property type="component" value="Unassembled WGS sequence"/>
</dbReference>
<dbReference type="AlphaFoldDB" id="A0A5B6X1E2"/>
<evidence type="ECO:0000313" key="5">
    <source>
        <dbReference type="Proteomes" id="UP000325315"/>
    </source>
</evidence>
<evidence type="ECO:0000256" key="1">
    <source>
        <dbReference type="PROSITE-ProRule" id="PRU00047"/>
    </source>
</evidence>
<feature type="domain" description="CCHC-type" evidence="3">
    <location>
        <begin position="110"/>
        <end position="123"/>
    </location>
</feature>
<dbReference type="OrthoDB" id="786726at2759"/>
<feature type="region of interest" description="Disordered" evidence="2">
    <location>
        <begin position="130"/>
        <end position="156"/>
    </location>
</feature>
<keyword evidence="1" id="KW-0862">Zinc</keyword>
<comment type="caution">
    <text evidence="4">The sequence shown here is derived from an EMBL/GenBank/DDBJ whole genome shotgun (WGS) entry which is preliminary data.</text>
</comment>
<sequence>MAVTEYEREFVRLSKYAREYVSTEEIICNRFERVCCTLSFLVKEIKRYFNRSTISSGYSNRDYGRQYTNPKAQATSVSSVGNVKDTKPECQQYGRQHFGDCWVKNNNRACYSCGSRDHFIKDCHEMVEKDRPQNVRPSNMSTRGRPLRNAGNVSGS</sequence>
<dbReference type="Gene3D" id="4.10.60.10">
    <property type="entry name" value="Zinc finger, CCHC-type"/>
    <property type="match status" value="1"/>
</dbReference>
<organism evidence="4 5">
    <name type="scientific">Gossypium australe</name>
    <dbReference type="NCBI Taxonomy" id="47621"/>
    <lineage>
        <taxon>Eukaryota</taxon>
        <taxon>Viridiplantae</taxon>
        <taxon>Streptophyta</taxon>
        <taxon>Embryophyta</taxon>
        <taxon>Tracheophyta</taxon>
        <taxon>Spermatophyta</taxon>
        <taxon>Magnoliopsida</taxon>
        <taxon>eudicotyledons</taxon>
        <taxon>Gunneridae</taxon>
        <taxon>Pentapetalae</taxon>
        <taxon>rosids</taxon>
        <taxon>malvids</taxon>
        <taxon>Malvales</taxon>
        <taxon>Malvaceae</taxon>
        <taxon>Malvoideae</taxon>
        <taxon>Gossypium</taxon>
    </lineage>
</organism>
<dbReference type="GO" id="GO:0008270">
    <property type="term" value="F:zinc ion binding"/>
    <property type="evidence" value="ECO:0007669"/>
    <property type="project" value="UniProtKB-KW"/>
</dbReference>
<protein>
    <submittedName>
        <fullName evidence="4">Gag-Pol polyprotein</fullName>
    </submittedName>
</protein>
<evidence type="ECO:0000256" key="2">
    <source>
        <dbReference type="SAM" id="MobiDB-lite"/>
    </source>
</evidence>
<gene>
    <name evidence="4" type="ORF">EPI10_031360</name>
</gene>
<keyword evidence="1" id="KW-0479">Metal-binding</keyword>
<reference evidence="5" key="1">
    <citation type="journal article" date="2019" name="Plant Biotechnol. J.">
        <title>Genome sequencing of the Australian wild diploid species Gossypium australe highlights disease resistance and delayed gland morphogenesis.</title>
        <authorList>
            <person name="Cai Y."/>
            <person name="Cai X."/>
            <person name="Wang Q."/>
            <person name="Wang P."/>
            <person name="Zhang Y."/>
            <person name="Cai C."/>
            <person name="Xu Y."/>
            <person name="Wang K."/>
            <person name="Zhou Z."/>
            <person name="Wang C."/>
            <person name="Geng S."/>
            <person name="Li B."/>
            <person name="Dong Q."/>
            <person name="Hou Y."/>
            <person name="Wang H."/>
            <person name="Ai P."/>
            <person name="Liu Z."/>
            <person name="Yi F."/>
            <person name="Sun M."/>
            <person name="An G."/>
            <person name="Cheng J."/>
            <person name="Zhang Y."/>
            <person name="Shi Q."/>
            <person name="Xie Y."/>
            <person name="Shi X."/>
            <person name="Chang Y."/>
            <person name="Huang F."/>
            <person name="Chen Y."/>
            <person name="Hong S."/>
            <person name="Mi L."/>
            <person name="Sun Q."/>
            <person name="Zhang L."/>
            <person name="Zhou B."/>
            <person name="Peng R."/>
            <person name="Zhang X."/>
            <person name="Liu F."/>
        </authorList>
    </citation>
    <scope>NUCLEOTIDE SEQUENCE [LARGE SCALE GENOMIC DNA]</scope>
    <source>
        <strain evidence="5">cv. PA1801</strain>
    </source>
</reference>
<accession>A0A5B6X1E2</accession>
<dbReference type="InterPro" id="IPR001878">
    <property type="entry name" value="Znf_CCHC"/>
</dbReference>
<keyword evidence="5" id="KW-1185">Reference proteome</keyword>
<evidence type="ECO:0000313" key="4">
    <source>
        <dbReference type="EMBL" id="KAA3487543.1"/>
    </source>
</evidence>